<evidence type="ECO:0000256" key="1">
    <source>
        <dbReference type="ARBA" id="ARBA00022450"/>
    </source>
</evidence>
<evidence type="ECO:0000313" key="6">
    <source>
        <dbReference type="Proteomes" id="UP001168146"/>
    </source>
</evidence>
<dbReference type="InterPro" id="IPR030918">
    <property type="entry name" value="PT_fungal_PKS"/>
</dbReference>
<evidence type="ECO:0000256" key="3">
    <source>
        <dbReference type="PROSITE-ProRule" id="PRU01363"/>
    </source>
</evidence>
<dbReference type="Gene3D" id="3.10.129.110">
    <property type="entry name" value="Polyketide synthase dehydratase"/>
    <property type="match status" value="1"/>
</dbReference>
<proteinExistence type="predicted"/>
<feature type="active site" description="Proton donor; for dehydratase activity" evidence="3">
    <location>
        <position position="261"/>
    </location>
</feature>
<evidence type="ECO:0000256" key="2">
    <source>
        <dbReference type="ARBA" id="ARBA00022553"/>
    </source>
</evidence>
<keyword evidence="2" id="KW-0597">Phosphoprotein</keyword>
<comment type="caution">
    <text evidence="5">The sequence shown here is derived from an EMBL/GenBank/DDBJ whole genome shotgun (WGS) entry which is preliminary data.</text>
</comment>
<feature type="active site" description="Proton acceptor; for dehydratase activity" evidence="3">
    <location>
        <position position="65"/>
    </location>
</feature>
<organism evidence="5 6">
    <name type="scientific">Friedmanniomyces endolithicus</name>
    <dbReference type="NCBI Taxonomy" id="329885"/>
    <lineage>
        <taxon>Eukaryota</taxon>
        <taxon>Fungi</taxon>
        <taxon>Dikarya</taxon>
        <taxon>Ascomycota</taxon>
        <taxon>Pezizomycotina</taxon>
        <taxon>Dothideomycetes</taxon>
        <taxon>Dothideomycetidae</taxon>
        <taxon>Mycosphaerellales</taxon>
        <taxon>Teratosphaeriaceae</taxon>
        <taxon>Friedmanniomyces</taxon>
    </lineage>
</organism>
<dbReference type="PROSITE" id="PS52019">
    <property type="entry name" value="PKS_MFAS_DH"/>
    <property type="match status" value="1"/>
</dbReference>
<feature type="domain" description="PKS/mFAS DH" evidence="4">
    <location>
        <begin position="32"/>
        <end position="351"/>
    </location>
</feature>
<feature type="region of interest" description="N-terminal hotdog fold" evidence="3">
    <location>
        <begin position="32"/>
        <end position="187"/>
    </location>
</feature>
<dbReference type="NCBIfam" id="TIGR04532">
    <property type="entry name" value="PT_fungal_PKS"/>
    <property type="match status" value="1"/>
</dbReference>
<dbReference type="InterPro" id="IPR042104">
    <property type="entry name" value="PKS_dehydratase_sf"/>
</dbReference>
<protein>
    <submittedName>
        <fullName evidence="5">Polyketide synthase</fullName>
    </submittedName>
</protein>
<feature type="region of interest" description="C-terminal hotdog fold" evidence="3">
    <location>
        <begin position="202"/>
        <end position="351"/>
    </location>
</feature>
<evidence type="ECO:0000313" key="5">
    <source>
        <dbReference type="EMBL" id="KAK0319701.1"/>
    </source>
</evidence>
<name>A0AAN6FL44_9PEZI</name>
<sequence>MVGQAPKRRSPFLYPTYTMSFATNTRLSGSCQQITHEELTSPNAARLKVRCNLADPDINPAIAGHIINNIPLVPSGLYGDMAAVVARYIWSKLRPDHEANIGVNVCDMHVDKTFIPKWPAPREGEWFEMEAIADLSSTETNGGTIRCHFRKLDDPKIQEFAGCTVTFESVRTWKHSWSAYEHLIASRVQNLVARANVESSGRIRTIQRGQAYERFKTFVDYHHKYQNMREVIMDYDALEATAVLEYQCDPATDYCGPFFLDGSCHLSGWVCNESEADSKKNAYISHGWGAMKLSPEFSVAASKTTEFRTYVQMQMKGRDVLGGDVFILQGDEIVGAWEGVEFKRIPRRVLNIFLPPQKK</sequence>
<accession>A0AAN6FL44</accession>
<reference evidence="5" key="1">
    <citation type="submission" date="2021-12" db="EMBL/GenBank/DDBJ databases">
        <title>Black yeast isolated from Biological Soil Crust.</title>
        <authorList>
            <person name="Kurbessoian T."/>
        </authorList>
    </citation>
    <scope>NUCLEOTIDE SEQUENCE</scope>
    <source>
        <strain evidence="5">CCFEE 5208</strain>
    </source>
</reference>
<dbReference type="InterPro" id="IPR049900">
    <property type="entry name" value="PKS_mFAS_DH"/>
</dbReference>
<evidence type="ECO:0000259" key="4">
    <source>
        <dbReference type="PROSITE" id="PS52019"/>
    </source>
</evidence>
<keyword evidence="1" id="KW-0596">Phosphopantetheine</keyword>
<dbReference type="AlphaFoldDB" id="A0AAN6FL44"/>
<dbReference type="EMBL" id="JASUXU010000029">
    <property type="protein sequence ID" value="KAK0319701.1"/>
    <property type="molecule type" value="Genomic_DNA"/>
</dbReference>
<dbReference type="Proteomes" id="UP001168146">
    <property type="component" value="Unassembled WGS sequence"/>
</dbReference>
<gene>
    <name evidence="5" type="primary">PKS1_2</name>
    <name evidence="5" type="ORF">LTR82_009407</name>
</gene>